<dbReference type="InterPro" id="IPR016007">
    <property type="entry name" value="Alpha_rhamnosid"/>
</dbReference>
<protein>
    <recommendedName>
        <fullName evidence="2">alpha-L-rhamnosidase</fullName>
        <ecNumber evidence="2">3.2.1.40</ecNumber>
    </recommendedName>
</protein>
<dbReference type="Pfam" id="PF05592">
    <property type="entry name" value="Bac_rhamnosid"/>
    <property type="match status" value="1"/>
</dbReference>
<feature type="domain" description="Alpha-L-rhamnosidase six-hairpin glycosidase" evidence="6">
    <location>
        <begin position="429"/>
        <end position="779"/>
    </location>
</feature>
<dbReference type="AlphaFoldDB" id="A0A1H3MLR2"/>
<sequence length="869" mass="95113">MTATVSAARFEHHRDALGVGESRPRLSWVVESAPAGWVQRAYRVEIERGGSVRAFEVASAEQVLVAWPDESLVSRESSRVRVSVAGADGSWSAPGDWARVEAGLLEPGDWVAGPIGAIRNENPLRDDRRPSLVRREFPVRPGLVRARLYATAHGLYQAELNGSRVGDDLLSPGWTVYGKRLRYYTYDVTAQLSEGPNAIGAWLGDGWYRGRLGWRGGFRNVYGDDLSFLGQLELSYADGSREVVATDTSWRSAPSPIIASGIYDGEDYDARAELPGWSRAGYDDTDWDRVQLRHRDPATLVAPTAAPVRVTEERAPLAVLTTPSGRRILDFGQNLVGVVRLRATAPAGTTVTLRTAEVLQDGELYTRPLRNARSTDHYTFAGRPEGEEWEPRFTFHGFRYVEVEGWAGDLDADVTEGALIARILHSDLERTGWFSSSEPDLDRLHENVVWGMRGNFVDLPTDCPQRDERLGWTGDIQVFAPTASFLFDVSGMLTGWLRDLSAEQLPDGTVPWYVPVIPADTMWTPQRPGAAWGDAATVVPWTLYQRFGDTGVLRAQFDSARRWVDLQADIAGPSRLWDTGFQLGDWLDPAAPPQDPADAQTDRYLVASAYFAHSARLVARMAGVLGDTEAEASYTTLADEARDAFVGRYVGDDGRMASDAQTAYALALRFELLPAGLRARAADRLAELVRASGSRIATGFVGTPLVTDALSSEGRLDAAYDLLLERECPSWLYQVSMGATTIWERWDSMLPDGTVNPGSMTSFNHYALGAVADWLHRVVAGLAPEEAGYRVIRFAPRPGGGLTSASARHRTPYGEASVSWHIVDGTLRVRVEVPVGATGIIDLDGGEPEHVGHGVHERELALAEAVSAA</sequence>
<evidence type="ECO:0000259" key="7">
    <source>
        <dbReference type="Pfam" id="PF17390"/>
    </source>
</evidence>
<dbReference type="Pfam" id="PF25788">
    <property type="entry name" value="Ig_Rha78A_N"/>
    <property type="match status" value="1"/>
</dbReference>
<dbReference type="Gene3D" id="2.60.420.10">
    <property type="entry name" value="Maltose phosphorylase, domain 3"/>
    <property type="match status" value="1"/>
</dbReference>
<dbReference type="Gene3D" id="1.50.10.10">
    <property type="match status" value="1"/>
</dbReference>
<dbReference type="EC" id="3.2.1.40" evidence="2"/>
<name>A0A1H3MLR2_9MICO</name>
<proteinExistence type="predicted"/>
<keyword evidence="3" id="KW-0378">Hydrolase</keyword>
<dbReference type="InterPro" id="IPR008902">
    <property type="entry name" value="Rhamnosid_concanavalin"/>
</dbReference>
<dbReference type="InterPro" id="IPR013737">
    <property type="entry name" value="Bac_rhamnosid_N"/>
</dbReference>
<dbReference type="GO" id="GO:0005975">
    <property type="term" value="P:carbohydrate metabolic process"/>
    <property type="evidence" value="ECO:0007669"/>
    <property type="project" value="InterPro"/>
</dbReference>
<dbReference type="InterPro" id="IPR012341">
    <property type="entry name" value="6hp_glycosidase-like_sf"/>
</dbReference>
<dbReference type="STRING" id="381665.SAMN05216554_1470"/>
<evidence type="ECO:0000256" key="3">
    <source>
        <dbReference type="ARBA" id="ARBA00022801"/>
    </source>
</evidence>
<dbReference type="Pfam" id="PF08531">
    <property type="entry name" value="Bac_rhamnosid_N"/>
    <property type="match status" value="1"/>
</dbReference>
<dbReference type="OrthoDB" id="9761045at2"/>
<dbReference type="InterPro" id="IPR008928">
    <property type="entry name" value="6-hairpin_glycosidase_sf"/>
</dbReference>
<reference evidence="8 9" key="1">
    <citation type="submission" date="2016-10" db="EMBL/GenBank/DDBJ databases">
        <authorList>
            <person name="de Groot N.N."/>
        </authorList>
    </citation>
    <scope>NUCLEOTIDE SEQUENCE [LARGE SCALE GENOMIC DNA]</scope>
    <source>
        <strain evidence="8 9">CGMCC 4.3491</strain>
    </source>
</reference>
<evidence type="ECO:0000259" key="4">
    <source>
        <dbReference type="Pfam" id="PF05592"/>
    </source>
</evidence>
<dbReference type="InterPro" id="IPR035396">
    <property type="entry name" value="Bac_rhamnosid6H"/>
</dbReference>
<dbReference type="Proteomes" id="UP000198891">
    <property type="component" value="Unassembled WGS sequence"/>
</dbReference>
<dbReference type="InterPro" id="IPR013783">
    <property type="entry name" value="Ig-like_fold"/>
</dbReference>
<dbReference type="PANTHER" id="PTHR33307">
    <property type="entry name" value="ALPHA-RHAMNOSIDASE (EUROFUNG)"/>
    <property type="match status" value="1"/>
</dbReference>
<evidence type="ECO:0000256" key="1">
    <source>
        <dbReference type="ARBA" id="ARBA00001445"/>
    </source>
</evidence>
<dbReference type="GO" id="GO:0030596">
    <property type="term" value="F:alpha-L-rhamnosidase activity"/>
    <property type="evidence" value="ECO:0007669"/>
    <property type="project" value="UniProtKB-EC"/>
</dbReference>
<feature type="domain" description="Alpha-L-rhamnosidase concanavalin-like" evidence="4">
    <location>
        <begin position="321"/>
        <end position="413"/>
    </location>
</feature>
<dbReference type="Pfam" id="PF17390">
    <property type="entry name" value="Bac_rhamnosid_C"/>
    <property type="match status" value="1"/>
</dbReference>
<accession>A0A1H3MLR2</accession>
<feature type="domain" description="Alpha-L-rhamnosidase C-terminal" evidence="7">
    <location>
        <begin position="781"/>
        <end position="852"/>
    </location>
</feature>
<evidence type="ECO:0000313" key="9">
    <source>
        <dbReference type="Proteomes" id="UP000198891"/>
    </source>
</evidence>
<dbReference type="Gene3D" id="2.60.40.10">
    <property type="entry name" value="Immunoglobulins"/>
    <property type="match status" value="1"/>
</dbReference>
<dbReference type="EMBL" id="FNPZ01000001">
    <property type="protein sequence ID" value="SDY77344.1"/>
    <property type="molecule type" value="Genomic_DNA"/>
</dbReference>
<dbReference type="Pfam" id="PF17389">
    <property type="entry name" value="Bac_rhamnosid6H"/>
    <property type="match status" value="1"/>
</dbReference>
<dbReference type="RefSeq" id="WP_092550759.1">
    <property type="nucleotide sequence ID" value="NZ_FNPZ01000001.1"/>
</dbReference>
<feature type="domain" description="Bacterial alpha-L-rhamnosidase N-terminal" evidence="5">
    <location>
        <begin position="144"/>
        <end position="312"/>
    </location>
</feature>
<evidence type="ECO:0000313" key="8">
    <source>
        <dbReference type="EMBL" id="SDY77344.1"/>
    </source>
</evidence>
<dbReference type="PIRSF" id="PIRSF010631">
    <property type="entry name" value="A-rhamnsds"/>
    <property type="match status" value="1"/>
</dbReference>
<dbReference type="Gene3D" id="2.60.120.260">
    <property type="entry name" value="Galactose-binding domain-like"/>
    <property type="match status" value="2"/>
</dbReference>
<keyword evidence="9" id="KW-1185">Reference proteome</keyword>
<dbReference type="SUPFAM" id="SSF48208">
    <property type="entry name" value="Six-hairpin glycosidases"/>
    <property type="match status" value="1"/>
</dbReference>
<gene>
    <name evidence="8" type="ORF">SAMN05216554_1470</name>
</gene>
<evidence type="ECO:0000259" key="5">
    <source>
        <dbReference type="Pfam" id="PF08531"/>
    </source>
</evidence>
<dbReference type="PANTHER" id="PTHR33307:SF6">
    <property type="entry name" value="ALPHA-RHAMNOSIDASE (EUROFUNG)-RELATED"/>
    <property type="match status" value="1"/>
</dbReference>
<organism evidence="8 9">
    <name type="scientific">Herbiconiux ginsengi</name>
    <dbReference type="NCBI Taxonomy" id="381665"/>
    <lineage>
        <taxon>Bacteria</taxon>
        <taxon>Bacillati</taxon>
        <taxon>Actinomycetota</taxon>
        <taxon>Actinomycetes</taxon>
        <taxon>Micrococcales</taxon>
        <taxon>Microbacteriaceae</taxon>
        <taxon>Herbiconiux</taxon>
    </lineage>
</organism>
<comment type="catalytic activity">
    <reaction evidence="1">
        <text>Hydrolysis of terminal non-reducing alpha-L-rhamnose residues in alpha-L-rhamnosides.</text>
        <dbReference type="EC" id="3.2.1.40"/>
    </reaction>
</comment>
<evidence type="ECO:0000256" key="2">
    <source>
        <dbReference type="ARBA" id="ARBA00012652"/>
    </source>
</evidence>
<dbReference type="InterPro" id="IPR035398">
    <property type="entry name" value="Bac_rhamnosid_C"/>
</dbReference>
<evidence type="ECO:0000259" key="6">
    <source>
        <dbReference type="Pfam" id="PF17389"/>
    </source>
</evidence>